<gene>
    <name evidence="2" type="primary">dtd</name>
    <name evidence="3" type="ORF">AL399_04130</name>
</gene>
<dbReference type="HAMAP" id="MF_00518">
    <property type="entry name" value="Deacylase_Dtd"/>
    <property type="match status" value="1"/>
</dbReference>
<keyword evidence="2" id="KW-0694">RNA-binding</keyword>
<proteinExistence type="inferred from homology"/>
<dbReference type="EMBL" id="LIIK01000014">
    <property type="protein sequence ID" value="KQM09042.1"/>
    <property type="molecule type" value="Genomic_DNA"/>
</dbReference>
<dbReference type="GO" id="GO:0051500">
    <property type="term" value="F:D-tyrosyl-tRNA(Tyr) deacylase activity"/>
    <property type="evidence" value="ECO:0007669"/>
    <property type="project" value="TreeGrafter"/>
</dbReference>
<feature type="short sequence motif" description="Gly-cisPro motif, important for rejection of L-amino acids" evidence="2">
    <location>
        <begin position="138"/>
        <end position="139"/>
    </location>
</feature>
<comment type="similarity">
    <text evidence="1 2">Belongs to the DTD family.</text>
</comment>
<comment type="domain">
    <text evidence="2">A Gly-cisPro motif from one monomer fits into the active site of the other monomer to allow specific chiral rejection of L-amino acids.</text>
</comment>
<keyword evidence="2" id="KW-0378">Hydrolase</keyword>
<dbReference type="GO" id="GO:0019478">
    <property type="term" value="P:D-amino acid catabolic process"/>
    <property type="evidence" value="ECO:0007669"/>
    <property type="project" value="UniProtKB-UniRule"/>
</dbReference>
<evidence type="ECO:0000256" key="1">
    <source>
        <dbReference type="ARBA" id="ARBA00009673"/>
    </source>
</evidence>
<dbReference type="CDD" id="cd00563">
    <property type="entry name" value="Dtyr_deacylase"/>
    <property type="match status" value="1"/>
</dbReference>
<dbReference type="SUPFAM" id="SSF69500">
    <property type="entry name" value="DTD-like"/>
    <property type="match status" value="1"/>
</dbReference>
<dbReference type="AlphaFoldDB" id="A0A0Q4B577"/>
<sequence length="151" mass="16491">MRTVIQRVSQASVSVQGRCVGRIAHGLLVLVAFTAEDTERECQWMAEKILKLRLFDDSEGRMNRDVVEAGGSILVVSQFTLYGDAHKGSRPSYIRSAPAAVAEPLYQRFLEILTASHLCPVEQGQFGAMMSVELTNSGPVTLLVDSPQPKG</sequence>
<reference evidence="3" key="1">
    <citation type="submission" date="2015-08" db="EMBL/GenBank/DDBJ databases">
        <title>Candidatus Bacteriodes Periocalifornicus.</title>
        <authorList>
            <person name="McLean J.S."/>
            <person name="Kelley S."/>
        </authorList>
    </citation>
    <scope>NUCLEOTIDE SEQUENCE [LARGE SCALE GENOMIC DNA]</scope>
    <source>
        <strain evidence="3">12B</strain>
    </source>
</reference>
<dbReference type="EC" id="3.1.1.-" evidence="2"/>
<dbReference type="EC" id="3.1.1.96" evidence="2"/>
<keyword evidence="4" id="KW-1185">Reference proteome</keyword>
<dbReference type="GO" id="GO:0000049">
    <property type="term" value="F:tRNA binding"/>
    <property type="evidence" value="ECO:0007669"/>
    <property type="project" value="UniProtKB-UniRule"/>
</dbReference>
<dbReference type="GO" id="GO:0106026">
    <property type="term" value="F:Gly-tRNA(Ala) deacylase activity"/>
    <property type="evidence" value="ECO:0007669"/>
    <property type="project" value="UniProtKB-UniRule"/>
</dbReference>
<comment type="catalytic activity">
    <reaction evidence="2">
        <text>glycyl-tRNA(Ala) + H2O = tRNA(Ala) + glycine + H(+)</text>
        <dbReference type="Rhea" id="RHEA:53744"/>
        <dbReference type="Rhea" id="RHEA-COMP:9657"/>
        <dbReference type="Rhea" id="RHEA-COMP:13640"/>
        <dbReference type="ChEBI" id="CHEBI:15377"/>
        <dbReference type="ChEBI" id="CHEBI:15378"/>
        <dbReference type="ChEBI" id="CHEBI:57305"/>
        <dbReference type="ChEBI" id="CHEBI:78442"/>
        <dbReference type="ChEBI" id="CHEBI:78522"/>
    </reaction>
</comment>
<dbReference type="PANTHER" id="PTHR10472:SF5">
    <property type="entry name" value="D-AMINOACYL-TRNA DEACYLASE 1"/>
    <property type="match status" value="1"/>
</dbReference>
<dbReference type="Pfam" id="PF02580">
    <property type="entry name" value="Tyr_Deacylase"/>
    <property type="match status" value="1"/>
</dbReference>
<dbReference type="STRING" id="1702214.AL399_04130"/>
<comment type="subcellular location">
    <subcellularLocation>
        <location evidence="2">Cytoplasm</location>
    </subcellularLocation>
</comment>
<name>A0A0Q4B577_9BACT</name>
<evidence type="ECO:0000256" key="2">
    <source>
        <dbReference type="HAMAP-Rule" id="MF_00518"/>
    </source>
</evidence>
<protein>
    <recommendedName>
        <fullName evidence="2">D-aminoacyl-tRNA deacylase</fullName>
        <shortName evidence="2">DTD</shortName>
        <ecNumber evidence="2">3.1.1.96</ecNumber>
    </recommendedName>
    <alternativeName>
        <fullName evidence="2">Gly-tRNA(Ala) deacylase</fullName>
        <ecNumber evidence="2">3.1.1.-</ecNumber>
    </alternativeName>
</protein>
<accession>A0A0Q4B577</accession>
<evidence type="ECO:0000313" key="3">
    <source>
        <dbReference type="EMBL" id="KQM09042.1"/>
    </source>
</evidence>
<dbReference type="PATRIC" id="fig|1702214.3.peg.1532"/>
<comment type="function">
    <text evidence="2">An aminoacyl-tRNA editing enzyme that deacylates mischarged D-aminoacyl-tRNAs. Also deacylates mischarged glycyl-tRNA(Ala), protecting cells against glycine mischarging by AlaRS. Acts via tRNA-based rather than protein-based catalysis; rejects L-amino acids rather than detecting D-amino acids in the active site. By recycling D-aminoacyl-tRNA to D-amino acids and free tRNA molecules, this enzyme counteracts the toxicity associated with the formation of D-aminoacyl-tRNA entities in vivo and helps enforce protein L-homochirality.</text>
</comment>
<dbReference type="FunFam" id="3.50.80.10:FF:000001">
    <property type="entry name" value="D-aminoacyl-tRNA deacylase"/>
    <property type="match status" value="1"/>
</dbReference>
<dbReference type="GO" id="GO:0005737">
    <property type="term" value="C:cytoplasm"/>
    <property type="evidence" value="ECO:0007669"/>
    <property type="project" value="UniProtKB-SubCell"/>
</dbReference>
<comment type="caution">
    <text evidence="3">The sequence shown here is derived from an EMBL/GenBank/DDBJ whole genome shotgun (WGS) entry which is preliminary data.</text>
</comment>
<comment type="subunit">
    <text evidence="2">Homodimer.</text>
</comment>
<dbReference type="NCBIfam" id="TIGR00256">
    <property type="entry name" value="D-aminoacyl-tRNA deacylase"/>
    <property type="match status" value="1"/>
</dbReference>
<dbReference type="Proteomes" id="UP000054172">
    <property type="component" value="Unassembled WGS sequence"/>
</dbReference>
<keyword evidence="2" id="KW-0963">Cytoplasm</keyword>
<evidence type="ECO:0000313" key="4">
    <source>
        <dbReference type="Proteomes" id="UP000054172"/>
    </source>
</evidence>
<comment type="catalytic activity">
    <reaction evidence="2">
        <text>a D-aminoacyl-tRNA + H2O = a tRNA + a D-alpha-amino acid + H(+)</text>
        <dbReference type="Rhea" id="RHEA:13953"/>
        <dbReference type="Rhea" id="RHEA-COMP:10123"/>
        <dbReference type="Rhea" id="RHEA-COMP:10124"/>
        <dbReference type="ChEBI" id="CHEBI:15377"/>
        <dbReference type="ChEBI" id="CHEBI:15378"/>
        <dbReference type="ChEBI" id="CHEBI:59871"/>
        <dbReference type="ChEBI" id="CHEBI:78442"/>
        <dbReference type="ChEBI" id="CHEBI:79333"/>
        <dbReference type="EC" id="3.1.1.96"/>
    </reaction>
</comment>
<dbReference type="GO" id="GO:0043908">
    <property type="term" value="F:Ser(Gly)-tRNA(Ala) hydrolase activity"/>
    <property type="evidence" value="ECO:0007669"/>
    <property type="project" value="UniProtKB-UniRule"/>
</dbReference>
<dbReference type="Gene3D" id="3.50.80.10">
    <property type="entry name" value="D-tyrosyl-tRNA(Tyr) deacylase"/>
    <property type="match status" value="1"/>
</dbReference>
<keyword evidence="2" id="KW-0820">tRNA-binding</keyword>
<dbReference type="PANTHER" id="PTHR10472">
    <property type="entry name" value="D-TYROSYL-TRNA TYR DEACYLASE"/>
    <property type="match status" value="1"/>
</dbReference>
<dbReference type="InterPro" id="IPR003732">
    <property type="entry name" value="Daa-tRNA_deacyls_DTD"/>
</dbReference>
<dbReference type="InterPro" id="IPR023509">
    <property type="entry name" value="DTD-like_sf"/>
</dbReference>
<organism evidence="3 4">
    <name type="scientific">Candidatus [Bacteroides] periocalifornicus</name>
    <dbReference type="NCBI Taxonomy" id="1702214"/>
    <lineage>
        <taxon>Bacteria</taxon>
        <taxon>Pseudomonadati</taxon>
        <taxon>Bacteroidota</taxon>
    </lineage>
</organism>